<evidence type="ECO:0008006" key="4">
    <source>
        <dbReference type="Google" id="ProtNLM"/>
    </source>
</evidence>
<proteinExistence type="predicted"/>
<evidence type="ECO:0000313" key="3">
    <source>
        <dbReference type="Proteomes" id="UP000557772"/>
    </source>
</evidence>
<dbReference type="Proteomes" id="UP000557772">
    <property type="component" value="Unassembled WGS sequence"/>
</dbReference>
<dbReference type="EMBL" id="JABENB010000001">
    <property type="protein sequence ID" value="NNG37681.1"/>
    <property type="molecule type" value="Genomic_DNA"/>
</dbReference>
<evidence type="ECO:0000313" key="2">
    <source>
        <dbReference type="EMBL" id="NNG37681.1"/>
    </source>
</evidence>
<accession>A0A849AEP8</accession>
<gene>
    <name evidence="2" type="ORF">HJ588_00115</name>
</gene>
<reference evidence="2 3" key="1">
    <citation type="submission" date="2020-05" db="EMBL/GenBank/DDBJ databases">
        <title>Flexivirga sp. ID2601S isolated from air conditioner.</title>
        <authorList>
            <person name="Kim D.H."/>
        </authorList>
    </citation>
    <scope>NUCLEOTIDE SEQUENCE [LARGE SCALE GENOMIC DNA]</scope>
    <source>
        <strain evidence="2 3">ID2601S</strain>
    </source>
</reference>
<dbReference type="PROSITE" id="PS51257">
    <property type="entry name" value="PROKAR_LIPOPROTEIN"/>
    <property type="match status" value="1"/>
</dbReference>
<name>A0A849AEP8_9MICO</name>
<organism evidence="2 3">
    <name type="scientific">Flexivirga aerilata</name>
    <dbReference type="NCBI Taxonomy" id="1656889"/>
    <lineage>
        <taxon>Bacteria</taxon>
        <taxon>Bacillati</taxon>
        <taxon>Actinomycetota</taxon>
        <taxon>Actinomycetes</taxon>
        <taxon>Micrococcales</taxon>
        <taxon>Dermacoccaceae</taxon>
        <taxon>Flexivirga</taxon>
    </lineage>
</organism>
<protein>
    <recommendedName>
        <fullName evidence="4">Lipoprotein</fullName>
    </recommendedName>
</protein>
<comment type="caution">
    <text evidence="2">The sequence shown here is derived from an EMBL/GenBank/DDBJ whole genome shotgun (WGS) entry which is preliminary data.</text>
</comment>
<feature type="region of interest" description="Disordered" evidence="1">
    <location>
        <begin position="157"/>
        <end position="186"/>
    </location>
</feature>
<evidence type="ECO:0000256" key="1">
    <source>
        <dbReference type="SAM" id="MobiDB-lite"/>
    </source>
</evidence>
<keyword evidence="3" id="KW-1185">Reference proteome</keyword>
<dbReference type="RefSeq" id="WP_171150783.1">
    <property type="nucleotide sequence ID" value="NZ_JABENB010000001.1"/>
</dbReference>
<sequence length="186" mass="18833">MPSLRTGRPARAAIAGAVVLATIGLTGCGSDGVMHRGSTALEYDGKSASASDLQTAAQQITKAIGSGTITASDVAGVLALEPQLTKLGKANGVVVSDDQVKATYPKVDFTPTALNAMRASTLGSELQNSGALTAATAQELLKDAKVTINPRYGTWVPGKGASAAPQPWISPKPSQQAPVPNGRPAE</sequence>
<dbReference type="AlphaFoldDB" id="A0A849AEP8"/>